<gene>
    <name evidence="1" type="ordered locus">amb3694</name>
</gene>
<evidence type="ECO:0000313" key="1">
    <source>
        <dbReference type="EMBL" id="BAE52498.1"/>
    </source>
</evidence>
<dbReference type="HOGENOM" id="CLU_2666774_0_0_5"/>
<reference evidence="1 2" key="1">
    <citation type="journal article" date="2005" name="DNA Res.">
        <title>Complete genome sequence of the facultative anaerobic magnetotactic bacterium Magnetospirillum sp. strain AMB-1.</title>
        <authorList>
            <person name="Matsunaga T."/>
            <person name="Okamura Y."/>
            <person name="Fukuda Y."/>
            <person name="Wahyudi A.T."/>
            <person name="Murase Y."/>
            <person name="Takeyama H."/>
        </authorList>
    </citation>
    <scope>NUCLEOTIDE SEQUENCE [LARGE SCALE GENOMIC DNA]</scope>
    <source>
        <strain evidence="2">ATCC 700264 / AMB-1</strain>
    </source>
</reference>
<dbReference type="AlphaFoldDB" id="Q2W0X7"/>
<protein>
    <submittedName>
        <fullName evidence="1">Uncharacterized protein</fullName>
    </submittedName>
</protein>
<accession>Q2W0X7</accession>
<name>Q2W0X7_PARM1</name>
<proteinExistence type="predicted"/>
<dbReference type="EMBL" id="AP007255">
    <property type="protein sequence ID" value="BAE52498.1"/>
    <property type="molecule type" value="Genomic_DNA"/>
</dbReference>
<dbReference type="KEGG" id="mag:amb3694"/>
<sequence>MRRCGSVEWGIFRRKTEIIEVGDLFRKVDDNLGRVWEVTRLWVTVDGLLHARLVVLGDSGESIIVSTMALADNGHFRSVLPSLDE</sequence>
<keyword evidence="2" id="KW-1185">Reference proteome</keyword>
<organism evidence="1 2">
    <name type="scientific">Paramagnetospirillum magneticum (strain ATCC 700264 / AMB-1)</name>
    <name type="common">Magnetospirillum magneticum</name>
    <dbReference type="NCBI Taxonomy" id="342108"/>
    <lineage>
        <taxon>Bacteria</taxon>
        <taxon>Pseudomonadati</taxon>
        <taxon>Pseudomonadota</taxon>
        <taxon>Alphaproteobacteria</taxon>
        <taxon>Rhodospirillales</taxon>
        <taxon>Magnetospirillaceae</taxon>
        <taxon>Paramagnetospirillum</taxon>
    </lineage>
</organism>
<dbReference type="OrthoDB" id="7359345at2"/>
<dbReference type="STRING" id="342108.amb3694"/>
<evidence type="ECO:0000313" key="2">
    <source>
        <dbReference type="Proteomes" id="UP000007058"/>
    </source>
</evidence>
<dbReference type="Proteomes" id="UP000007058">
    <property type="component" value="Chromosome"/>
</dbReference>